<dbReference type="PANTHER" id="PTHR40453">
    <property type="entry name" value="PROTEIN YOEF"/>
    <property type="match status" value="1"/>
</dbReference>
<dbReference type="NCBIfam" id="TIGR02528">
    <property type="entry name" value="EutP"/>
    <property type="match status" value="1"/>
</dbReference>
<sequence length="149" mass="16720">MSRVIFIGKTGCGKTTLCQKLNELEIKYKKTQAVELYDNAIDTPGEYLENRHYYSALIMTAVDAEIIALVADPTAYESFIPPAFAGSFAKEVIGIITKINLVQESADIDKVEERLKEAGVTRIFKVDTVDDVGIKELFEYLDSFLNKDR</sequence>
<accession>A0A926EEU9</accession>
<reference evidence="2" key="1">
    <citation type="submission" date="2020-08" db="EMBL/GenBank/DDBJ databases">
        <title>Genome public.</title>
        <authorList>
            <person name="Liu C."/>
            <person name="Sun Q."/>
        </authorList>
    </citation>
    <scope>NUCLEOTIDE SEQUENCE</scope>
    <source>
        <strain evidence="2">NSJ-12</strain>
    </source>
</reference>
<dbReference type="Gene3D" id="3.40.50.300">
    <property type="entry name" value="P-loop containing nucleotide triphosphate hydrolases"/>
    <property type="match status" value="1"/>
</dbReference>
<dbReference type="SUPFAM" id="SSF52540">
    <property type="entry name" value="P-loop containing nucleoside triphosphate hydrolases"/>
    <property type="match status" value="1"/>
</dbReference>
<keyword evidence="3" id="KW-1185">Reference proteome</keyword>
<protein>
    <submittedName>
        <fullName evidence="2">EutP/PduV family microcompartment system protein</fullName>
    </submittedName>
</protein>
<dbReference type="AlphaFoldDB" id="A0A926EEU9"/>
<dbReference type="PIRSF" id="PIRSF036409">
    <property type="entry name" value="EutP_PduV"/>
    <property type="match status" value="1"/>
</dbReference>
<organism evidence="2 3">
    <name type="scientific">Zhenhengia yiwuensis</name>
    <dbReference type="NCBI Taxonomy" id="2763666"/>
    <lineage>
        <taxon>Bacteria</taxon>
        <taxon>Bacillati</taxon>
        <taxon>Bacillota</taxon>
        <taxon>Clostridia</taxon>
        <taxon>Lachnospirales</taxon>
        <taxon>Lachnospiraceae</taxon>
        <taxon>Zhenhengia</taxon>
    </lineage>
</organism>
<dbReference type="Pfam" id="PF10662">
    <property type="entry name" value="PduV-EutP"/>
    <property type="match status" value="1"/>
</dbReference>
<dbReference type="CDD" id="cd00882">
    <property type="entry name" value="Ras_like_GTPase"/>
    <property type="match status" value="1"/>
</dbReference>
<evidence type="ECO:0000256" key="1">
    <source>
        <dbReference type="PIRNR" id="PIRNR036409"/>
    </source>
</evidence>
<dbReference type="GO" id="GO:0006576">
    <property type="term" value="P:biogenic amine metabolic process"/>
    <property type="evidence" value="ECO:0007669"/>
    <property type="project" value="InterPro"/>
</dbReference>
<comment type="caution">
    <text evidence="2">The sequence shown here is derived from an EMBL/GenBank/DDBJ whole genome shotgun (WGS) entry which is preliminary data.</text>
</comment>
<dbReference type="InterPro" id="IPR027417">
    <property type="entry name" value="P-loop_NTPase"/>
</dbReference>
<dbReference type="PANTHER" id="PTHR40453:SF1">
    <property type="entry name" value="PROTEIN YOEF"/>
    <property type="match status" value="1"/>
</dbReference>
<evidence type="ECO:0000313" key="3">
    <source>
        <dbReference type="Proteomes" id="UP000655830"/>
    </source>
</evidence>
<dbReference type="InterPro" id="IPR012381">
    <property type="entry name" value="EutP_PduV"/>
</dbReference>
<dbReference type="Proteomes" id="UP000655830">
    <property type="component" value="Unassembled WGS sequence"/>
</dbReference>
<dbReference type="RefSeq" id="WP_177672274.1">
    <property type="nucleotide sequence ID" value="NZ_JACRSY010000013.1"/>
</dbReference>
<proteinExistence type="inferred from homology"/>
<gene>
    <name evidence="2" type="ORF">H8718_09565</name>
</gene>
<dbReference type="GO" id="GO:0005524">
    <property type="term" value="F:ATP binding"/>
    <property type="evidence" value="ECO:0007669"/>
    <property type="project" value="UniProtKB-UniRule"/>
</dbReference>
<comment type="similarity">
    <text evidence="1">Belongs to the EutP/PduV family.</text>
</comment>
<name>A0A926EEU9_9FIRM</name>
<evidence type="ECO:0000313" key="2">
    <source>
        <dbReference type="EMBL" id="MBC8579776.1"/>
    </source>
</evidence>
<dbReference type="EMBL" id="JACRSY010000013">
    <property type="protein sequence ID" value="MBC8579776.1"/>
    <property type="molecule type" value="Genomic_DNA"/>
</dbReference>
<keyword evidence="1" id="KW-0547">Nucleotide-binding</keyword>